<dbReference type="Gene3D" id="3.30.420.10">
    <property type="entry name" value="Ribonuclease H-like superfamily/Ribonuclease H"/>
    <property type="match status" value="1"/>
</dbReference>
<dbReference type="CDD" id="cd06222">
    <property type="entry name" value="RNase_H_like"/>
    <property type="match status" value="1"/>
</dbReference>
<protein>
    <recommendedName>
        <fullName evidence="5">RNase H type-1 domain-containing protein</fullName>
    </recommendedName>
</protein>
<evidence type="ECO:0000259" key="1">
    <source>
        <dbReference type="Pfam" id="PF13456"/>
    </source>
</evidence>
<evidence type="ECO:0000313" key="3">
    <source>
        <dbReference type="EMBL" id="MBA0581041.1"/>
    </source>
</evidence>
<dbReference type="PANTHER" id="PTHR47723">
    <property type="entry name" value="OS05G0353850 PROTEIN"/>
    <property type="match status" value="1"/>
</dbReference>
<sequence length="241" mass="28074">EIIQRIVGVPPPYSTVGLDRVGPQRVKYFIWLALQQRLLTNVERMRRQICMDSSCGFCHYEQEDVVHALRDCPAVRDIWKLIVPADKMSLFFSGDPLEWFASNFQNHHQICLGDVEWRCQEGIGFVSVGGVMRDQEGRWILAYNRYLGFCFVMEAKLWGILDRLTLIFEWSYDFLIIQIDSVEAVQAIQEHARKDLESTLIRRIHQLLSRIGHWVIGHIPREDHGEANGIAKLIQERREGL</sequence>
<dbReference type="EMBL" id="JABEZZ010000002">
    <property type="protein sequence ID" value="MBA0581041.1"/>
    <property type="molecule type" value="Genomic_DNA"/>
</dbReference>
<dbReference type="InterPro" id="IPR044730">
    <property type="entry name" value="RNase_H-like_dom_plant"/>
</dbReference>
<dbReference type="InterPro" id="IPR012337">
    <property type="entry name" value="RNaseH-like_sf"/>
</dbReference>
<dbReference type="Pfam" id="PF13456">
    <property type="entry name" value="RVT_3"/>
    <property type="match status" value="1"/>
</dbReference>
<dbReference type="InterPro" id="IPR002156">
    <property type="entry name" value="RNaseH_domain"/>
</dbReference>
<dbReference type="Pfam" id="PF13966">
    <property type="entry name" value="zf-RVT"/>
    <property type="match status" value="1"/>
</dbReference>
<reference evidence="3 4" key="1">
    <citation type="journal article" date="2019" name="Genome Biol. Evol.">
        <title>Insights into the evolution of the New World diploid cottons (Gossypium, subgenus Houzingenia) based on genome sequencing.</title>
        <authorList>
            <person name="Grover C.E."/>
            <person name="Arick M.A. 2nd"/>
            <person name="Thrash A."/>
            <person name="Conover J.L."/>
            <person name="Sanders W.S."/>
            <person name="Peterson D.G."/>
            <person name="Frelichowski J.E."/>
            <person name="Scheffler J.A."/>
            <person name="Scheffler B.E."/>
            <person name="Wendel J.F."/>
        </authorList>
    </citation>
    <scope>NUCLEOTIDE SEQUENCE [LARGE SCALE GENOMIC DNA]</scope>
    <source>
        <strain evidence="3">8</strain>
        <tissue evidence="3">Leaf</tissue>
    </source>
</reference>
<organism evidence="3 4">
    <name type="scientific">Gossypium raimondii</name>
    <name type="common">Peruvian cotton</name>
    <name type="synonym">Gossypium klotzschianum subsp. raimondii</name>
    <dbReference type="NCBI Taxonomy" id="29730"/>
    <lineage>
        <taxon>Eukaryota</taxon>
        <taxon>Viridiplantae</taxon>
        <taxon>Streptophyta</taxon>
        <taxon>Embryophyta</taxon>
        <taxon>Tracheophyta</taxon>
        <taxon>Spermatophyta</taxon>
        <taxon>Magnoliopsida</taxon>
        <taxon>eudicotyledons</taxon>
        <taxon>Gunneridae</taxon>
        <taxon>Pentapetalae</taxon>
        <taxon>rosids</taxon>
        <taxon>malvids</taxon>
        <taxon>Malvales</taxon>
        <taxon>Malvaceae</taxon>
        <taxon>Malvoideae</taxon>
        <taxon>Gossypium</taxon>
    </lineage>
</organism>
<dbReference type="InterPro" id="IPR036397">
    <property type="entry name" value="RNaseH_sf"/>
</dbReference>
<evidence type="ECO:0008006" key="5">
    <source>
        <dbReference type="Google" id="ProtNLM"/>
    </source>
</evidence>
<dbReference type="PANTHER" id="PTHR47723:SF19">
    <property type="entry name" value="POLYNUCLEOTIDYL TRANSFERASE, RIBONUCLEASE H-LIKE SUPERFAMILY PROTEIN"/>
    <property type="match status" value="1"/>
</dbReference>
<dbReference type="Proteomes" id="UP000593578">
    <property type="component" value="Unassembled WGS sequence"/>
</dbReference>
<evidence type="ECO:0000313" key="4">
    <source>
        <dbReference type="Proteomes" id="UP000593578"/>
    </source>
</evidence>
<dbReference type="GO" id="GO:0004523">
    <property type="term" value="F:RNA-DNA hybrid ribonuclease activity"/>
    <property type="evidence" value="ECO:0007669"/>
    <property type="project" value="InterPro"/>
</dbReference>
<name>A0A7J8NVH8_GOSRA</name>
<dbReference type="InterPro" id="IPR053151">
    <property type="entry name" value="RNase_H-like"/>
</dbReference>
<feature type="domain" description="RNase H type-1" evidence="1">
    <location>
        <begin position="114"/>
        <end position="232"/>
    </location>
</feature>
<dbReference type="AlphaFoldDB" id="A0A7J8NVH8"/>
<evidence type="ECO:0000259" key="2">
    <source>
        <dbReference type="Pfam" id="PF13966"/>
    </source>
</evidence>
<dbReference type="SUPFAM" id="SSF53098">
    <property type="entry name" value="Ribonuclease H-like"/>
    <property type="match status" value="1"/>
</dbReference>
<feature type="non-terminal residue" evidence="3">
    <location>
        <position position="241"/>
    </location>
</feature>
<feature type="non-terminal residue" evidence="3">
    <location>
        <position position="1"/>
    </location>
</feature>
<comment type="caution">
    <text evidence="3">The sequence shown here is derived from an EMBL/GenBank/DDBJ whole genome shotgun (WGS) entry which is preliminary data.</text>
</comment>
<accession>A0A7J8NVH8</accession>
<proteinExistence type="predicted"/>
<dbReference type="GO" id="GO:0003676">
    <property type="term" value="F:nucleic acid binding"/>
    <property type="evidence" value="ECO:0007669"/>
    <property type="project" value="InterPro"/>
</dbReference>
<gene>
    <name evidence="3" type="ORF">Gorai_023233</name>
</gene>
<dbReference type="InterPro" id="IPR026960">
    <property type="entry name" value="RVT-Znf"/>
</dbReference>
<feature type="domain" description="Reverse transcriptase zinc-binding" evidence="2">
    <location>
        <begin position="23"/>
        <end position="79"/>
    </location>
</feature>